<dbReference type="SUPFAM" id="SSF57903">
    <property type="entry name" value="FYVE/PHD zinc finger"/>
    <property type="match status" value="1"/>
</dbReference>
<dbReference type="EnsemblMetazoa" id="AALFPA23_000854.R678">
    <property type="protein sequence ID" value="AALFPA23_000854.P678"/>
    <property type="gene ID" value="AALFPA23_000854"/>
</dbReference>
<dbReference type="SUPFAM" id="SSF53098">
    <property type="entry name" value="Ribonuclease H-like"/>
    <property type="match status" value="1"/>
</dbReference>
<dbReference type="InterPro" id="IPR019787">
    <property type="entry name" value="Znf_PHD-finger"/>
</dbReference>
<feature type="compositionally biased region" description="Polar residues" evidence="5">
    <location>
        <begin position="612"/>
        <end position="628"/>
    </location>
</feature>
<dbReference type="GeneID" id="134288631"/>
<dbReference type="Pfam" id="PF00628">
    <property type="entry name" value="PHD"/>
    <property type="match status" value="1"/>
</dbReference>
<proteinExistence type="predicted"/>
<organism evidence="8 9">
    <name type="scientific">Aedes albopictus</name>
    <name type="common">Asian tiger mosquito</name>
    <name type="synonym">Stegomyia albopicta</name>
    <dbReference type="NCBI Taxonomy" id="7160"/>
    <lineage>
        <taxon>Eukaryota</taxon>
        <taxon>Metazoa</taxon>
        <taxon>Ecdysozoa</taxon>
        <taxon>Arthropoda</taxon>
        <taxon>Hexapoda</taxon>
        <taxon>Insecta</taxon>
        <taxon>Pterygota</taxon>
        <taxon>Neoptera</taxon>
        <taxon>Endopterygota</taxon>
        <taxon>Diptera</taxon>
        <taxon>Nematocera</taxon>
        <taxon>Culicoidea</taxon>
        <taxon>Culicidae</taxon>
        <taxon>Culicinae</taxon>
        <taxon>Aedini</taxon>
        <taxon>Aedes</taxon>
        <taxon>Stegomyia</taxon>
    </lineage>
</organism>
<dbReference type="InterPro" id="IPR011011">
    <property type="entry name" value="Znf_FYVE_PHD"/>
</dbReference>
<feature type="domain" description="Integrase catalytic" evidence="7">
    <location>
        <begin position="1744"/>
        <end position="1929"/>
    </location>
</feature>
<dbReference type="InterPro" id="IPR001965">
    <property type="entry name" value="Znf_PHD"/>
</dbReference>
<keyword evidence="2 4" id="KW-0863">Zinc-finger</keyword>
<accession>A0ABM1XLY5</accession>
<dbReference type="Gene3D" id="3.30.40.10">
    <property type="entry name" value="Zinc/RING finger domain, C3HC4 (zinc finger)"/>
    <property type="match status" value="1"/>
</dbReference>
<dbReference type="PROSITE" id="PS50994">
    <property type="entry name" value="INTEGRASE"/>
    <property type="match status" value="1"/>
</dbReference>
<dbReference type="InterPro" id="IPR041588">
    <property type="entry name" value="Integrase_H2C2"/>
</dbReference>
<evidence type="ECO:0000256" key="1">
    <source>
        <dbReference type="ARBA" id="ARBA00022723"/>
    </source>
</evidence>
<name>A0ABM1XLY5_AEDAL</name>
<dbReference type="Gene3D" id="3.30.420.10">
    <property type="entry name" value="Ribonuclease H-like superfamily/Ribonuclease H"/>
    <property type="match status" value="1"/>
</dbReference>
<evidence type="ECO:0000256" key="5">
    <source>
        <dbReference type="SAM" id="MobiDB-lite"/>
    </source>
</evidence>
<feature type="compositionally biased region" description="Basic and acidic residues" evidence="5">
    <location>
        <begin position="720"/>
        <end position="729"/>
    </location>
</feature>
<feature type="region of interest" description="Disordered" evidence="5">
    <location>
        <begin position="2046"/>
        <end position="2088"/>
    </location>
</feature>
<dbReference type="Pfam" id="PF18701">
    <property type="entry name" value="DUF5641"/>
    <property type="match status" value="1"/>
</dbReference>
<reference evidence="9" key="1">
    <citation type="journal article" date="2015" name="Proc. Natl. Acad. Sci. U.S.A.">
        <title>Genome sequence of the Asian Tiger mosquito, Aedes albopictus, reveals insights into its biology, genetics, and evolution.</title>
        <authorList>
            <person name="Chen X.G."/>
            <person name="Jiang X."/>
            <person name="Gu J."/>
            <person name="Xu M."/>
            <person name="Wu Y."/>
            <person name="Deng Y."/>
            <person name="Zhang C."/>
            <person name="Bonizzoni M."/>
            <person name="Dermauw W."/>
            <person name="Vontas J."/>
            <person name="Armbruster P."/>
            <person name="Huang X."/>
            <person name="Yang Y."/>
            <person name="Zhang H."/>
            <person name="He W."/>
            <person name="Peng H."/>
            <person name="Liu Y."/>
            <person name="Wu K."/>
            <person name="Chen J."/>
            <person name="Lirakis M."/>
            <person name="Topalis P."/>
            <person name="Van Leeuwen T."/>
            <person name="Hall A.B."/>
            <person name="Jiang X."/>
            <person name="Thorpe C."/>
            <person name="Mueller R.L."/>
            <person name="Sun C."/>
            <person name="Waterhouse R.M."/>
            <person name="Yan G."/>
            <person name="Tu Z.J."/>
            <person name="Fang X."/>
            <person name="James A.A."/>
        </authorList>
    </citation>
    <scope>NUCLEOTIDE SEQUENCE [LARGE SCALE GENOMIC DNA]</scope>
    <source>
        <strain evidence="9">Foshan</strain>
    </source>
</reference>
<evidence type="ECO:0000313" key="9">
    <source>
        <dbReference type="Proteomes" id="UP000069940"/>
    </source>
</evidence>
<dbReference type="SMART" id="SM00249">
    <property type="entry name" value="PHD"/>
    <property type="match status" value="1"/>
</dbReference>
<dbReference type="InterPro" id="IPR005312">
    <property type="entry name" value="DUF1759"/>
</dbReference>
<dbReference type="RefSeq" id="XP_062709997.1">
    <property type="nucleotide sequence ID" value="XM_062854013.1"/>
</dbReference>
<evidence type="ECO:0000313" key="8">
    <source>
        <dbReference type="EnsemblMetazoa" id="AALFPA23_000854.P678"/>
    </source>
</evidence>
<dbReference type="InterPro" id="IPR013083">
    <property type="entry name" value="Znf_RING/FYVE/PHD"/>
</dbReference>
<evidence type="ECO:0000259" key="7">
    <source>
        <dbReference type="PROSITE" id="PS50994"/>
    </source>
</evidence>
<dbReference type="InterPro" id="IPR008042">
    <property type="entry name" value="Retrotrans_Pao"/>
</dbReference>
<evidence type="ECO:0000259" key="6">
    <source>
        <dbReference type="PROSITE" id="PS50016"/>
    </source>
</evidence>
<feature type="compositionally biased region" description="Polar residues" evidence="5">
    <location>
        <begin position="2066"/>
        <end position="2075"/>
    </location>
</feature>
<feature type="domain" description="PHD-type" evidence="6">
    <location>
        <begin position="6"/>
        <end position="55"/>
    </location>
</feature>
<dbReference type="InterPro" id="IPR019786">
    <property type="entry name" value="Zinc_finger_PHD-type_CS"/>
</dbReference>
<dbReference type="InterPro" id="IPR001584">
    <property type="entry name" value="Integrase_cat-core"/>
</dbReference>
<keyword evidence="3" id="KW-0862">Zinc</keyword>
<dbReference type="SUPFAM" id="SSF56672">
    <property type="entry name" value="DNA/RNA polymerases"/>
    <property type="match status" value="1"/>
</dbReference>
<evidence type="ECO:0000256" key="4">
    <source>
        <dbReference type="PROSITE-ProRule" id="PRU00146"/>
    </source>
</evidence>
<keyword evidence="1" id="KW-0479">Metal-binding</keyword>
<dbReference type="PANTHER" id="PTHR47331:SF1">
    <property type="entry name" value="GAG-LIKE PROTEIN"/>
    <property type="match status" value="1"/>
</dbReference>
<keyword evidence="9" id="KW-1185">Reference proteome</keyword>
<dbReference type="InterPro" id="IPR043502">
    <property type="entry name" value="DNA/RNA_pol_sf"/>
</dbReference>
<dbReference type="InterPro" id="IPR012337">
    <property type="entry name" value="RNaseH-like_sf"/>
</dbReference>
<dbReference type="InterPro" id="IPR036397">
    <property type="entry name" value="RNaseH_sf"/>
</dbReference>
<evidence type="ECO:0000256" key="3">
    <source>
        <dbReference type="ARBA" id="ARBA00022833"/>
    </source>
</evidence>
<evidence type="ECO:0000256" key="2">
    <source>
        <dbReference type="ARBA" id="ARBA00022771"/>
    </source>
</evidence>
<sequence length="2112" mass="236435">MPETDRFDCKLCRRSNNVDDMVFCAVCQEWYHYQCVGVTSAIANESWMCARCSALPSSTRIGELYGSDPVFPATIINVPSPRTTELPSAVTSSSSVVSLRANAGLPLATSAASSTVSSTAPPGLVPAAVAGPSGWVPATTTPATTTNHGQSLLTEQARASLQWVQDHRAFLEQQLEESHRKELERKKALLGQLTNNALQCIITGATSNNVNEQPAAVGGVDNVGGWLGRMIGEMENLSVSPASVGPQVTVPVTPALNSSTPTTTGHASQYVFDPSLSSLLLGVPSSMPRVPTSSLHEGQYTNISSIPMYGYSPPGGDHSRQISAFPISTQASLMGLGNANLTNVVTACPTVPTASIPQVGIYGGLSGGNASVPTIYPHPIVSQSPMGGYYPVNSAQALPLQYPVGPTQQQLLARQVMPRDLPPFRGDPEDWPLFFSAYTNSTAACGYTNVENLARLQRALQGKAFDAVKSRLLLPACVPQVMSTLYMLYGRPELIIQTLLDKVREAPAPKAERLETLITFGLAVQNLCDHVEATGQTAHLCNPVLLRELVDKMPAQQRLNWALYKQQFATADLRTFAGFMSMLVTAASDVTVTTDCKQSQSGRGERNKDKSFLNTHAASEPTTKQSQPDDVMKTLEVKEVLCLACNGRNHKVKDCATFKRWDVDSRWKTIQDHHLCRTCLGKHGRRPCKVQLVCGVEGCQQRHHQLLHSGVQRHPPTANDDQKTIKQSDDSGEGLNAHHAAKKSTLFRILPVKLSWRGKSVETFAFLDDGSDMTLVEQSIADRLGVDDGEPLPLCLTWTSNVTRQEPKSQRIHLEISGEGKNERFILNDARTVSSLNLPKQTLKYGDLVRQYSYLRGLPVTSYEAATPGILIGSNNASLTATLSLREGQLGDPLASKTRLGWSVYGYTAEGEKASNFTLHVCECRREYQVVQDLHDLVKRHFTIESVGVSADKGPESEEDKRARRILAETTKRLSNRFETGLLWRHDLVEFPNSFPMALRRLECFERRMMKDPELKASVHQQISEYLESNYIHELMCEEIEAMDPRKVWYLPLSAVRNPKKPGKIRLVWDAAAKVGGISFNSMLLKGPDLLIPLASVLCKFRERPVAVSGDLKQMFHQFRIRQEDAHSQRFLYREHPSLPVRTFVMDVGTFGATCSPCQAQYIKNRNAKEHEADFPEAAKAIQEKHYVDDYLDSFDTEEEAIQVALEVTEVHARGGFCIRNWHSNSDALLKRVGEPKGVHQKAINTSSESEAKRVLGLLWLPEEDVIAFANNLKLDCIVPTKRNILRCVMSLFDSQGILSHITIQGRMIIQDSWRNQTHWDEEVAETIRRRWLRWIKLFDDVSKMRLPRPYFPGFSATEVSSVELHVFTDASEEAYACAAYFRATIMGKVHITLVMAKAKVAPLKSLSIPRLELMGALLGARLSKAVKEYHTIPIDRRVMWTDSKTTLAWVQSQHRRYRQFVAFRVGEILSKTEASEWRYVPTHHNPADDATKWSKGPSTDATSRWFRGPDFLYTPEEDWPEQRSTLNLETDEELRPCMVHRGKPFKEIFQISNSSKWERLLRTAAYVHRYITNCYRKSKKQELITGYLRQEELRKAENSLWRSVQASAYPDEVTILKQGEGNPRKRIERTSTVYKLSPFLDEHGVMRMDSRIGAVPYVGYDFKFPIILPREHHLTKLVVDYYHRRYLHANNATVYNEVRQRFHISNLRTVIRKVSKACQTCKVNKAIPVAPRMAPLPESRLAAMVRPFSYVGLDYFGPIQVRIGRSCVKRWVALFTCLTVRAVHLEVVHSLSTESCKMAIRRFVARRGSPIEVHSDNGTNFQGASRDLREQLKKIDQRLAETFTNTNTKWIFNPPSAPHFGGSWERLVRSVKVALGSLCSDRNPDDETLLTVISEAESIVNSRPLTSISLENASQEALTPNHFILLSSCGVAQPPTKLAETTKVTRTNWNMARQLIDQFWRRWIIEYLPTIAIRSKWHNEAENLRVNDLVLIVDEGQRNGWARGQVVAVIPGSDGRIRQAMVRTTGGLFRRPVTKLAVLRVQENGNAERTEERQVRYGSEDVATAGSTDNSNRGSIHGIPRSDSDVTTDIDLAQARCATKCQDDTVDVTSR</sequence>
<dbReference type="Pfam" id="PF17921">
    <property type="entry name" value="Integrase_H2C2"/>
    <property type="match status" value="1"/>
</dbReference>
<feature type="region of interest" description="Disordered" evidence="5">
    <location>
        <begin position="711"/>
        <end position="737"/>
    </location>
</feature>
<dbReference type="Proteomes" id="UP000069940">
    <property type="component" value="Unassembled WGS sequence"/>
</dbReference>
<dbReference type="PROSITE" id="PS01359">
    <property type="entry name" value="ZF_PHD_1"/>
    <property type="match status" value="1"/>
</dbReference>
<dbReference type="PANTHER" id="PTHR47331">
    <property type="entry name" value="PHD-TYPE DOMAIN-CONTAINING PROTEIN"/>
    <property type="match status" value="1"/>
</dbReference>
<dbReference type="PROSITE" id="PS50016">
    <property type="entry name" value="ZF_PHD_2"/>
    <property type="match status" value="1"/>
</dbReference>
<dbReference type="Pfam" id="PF05380">
    <property type="entry name" value="Peptidase_A17"/>
    <property type="match status" value="1"/>
</dbReference>
<protein>
    <recommendedName>
        <fullName evidence="10">Endonuclease</fullName>
    </recommendedName>
</protein>
<dbReference type="InterPro" id="IPR040676">
    <property type="entry name" value="DUF5641"/>
</dbReference>
<dbReference type="Pfam" id="PF03564">
    <property type="entry name" value="DUF1759"/>
    <property type="match status" value="1"/>
</dbReference>
<reference evidence="8" key="2">
    <citation type="submission" date="2025-05" db="UniProtKB">
        <authorList>
            <consortium name="EnsemblMetazoa"/>
        </authorList>
    </citation>
    <scope>IDENTIFICATION</scope>
    <source>
        <strain evidence="8">Foshan</strain>
    </source>
</reference>
<dbReference type="CDD" id="cd15489">
    <property type="entry name" value="PHD_SF"/>
    <property type="match status" value="1"/>
</dbReference>
<feature type="compositionally biased region" description="Basic and acidic residues" evidence="5">
    <location>
        <begin position="2047"/>
        <end position="2060"/>
    </location>
</feature>
<evidence type="ECO:0008006" key="10">
    <source>
        <dbReference type="Google" id="ProtNLM"/>
    </source>
</evidence>
<dbReference type="CDD" id="cd01644">
    <property type="entry name" value="RT_pepA17"/>
    <property type="match status" value="1"/>
</dbReference>
<feature type="region of interest" description="Disordered" evidence="5">
    <location>
        <begin position="595"/>
        <end position="630"/>
    </location>
</feature>